<proteinExistence type="predicted"/>
<organism evidence="1 2">
    <name type="scientific">Humidesulfovibrio mexicanus</name>
    <dbReference type="NCBI Taxonomy" id="147047"/>
    <lineage>
        <taxon>Bacteria</taxon>
        <taxon>Pseudomonadati</taxon>
        <taxon>Thermodesulfobacteriota</taxon>
        <taxon>Desulfovibrionia</taxon>
        <taxon>Desulfovibrionales</taxon>
        <taxon>Desulfovibrionaceae</taxon>
        <taxon>Humidesulfovibrio</taxon>
    </lineage>
</organism>
<keyword evidence="2" id="KW-1185">Reference proteome</keyword>
<gene>
    <name evidence="1" type="ORF">SAMN04488503_3000</name>
</gene>
<dbReference type="Pfam" id="PF06995">
    <property type="entry name" value="Phage_P2_GpU"/>
    <property type="match status" value="1"/>
</dbReference>
<protein>
    <submittedName>
        <fullName evidence="1">Phage P2 GpU</fullName>
    </submittedName>
</protein>
<dbReference type="InterPro" id="IPR009734">
    <property type="entry name" value="Myoviridae_GpU"/>
</dbReference>
<dbReference type="RefSeq" id="WP_089275192.1">
    <property type="nucleotide sequence ID" value="NZ_FZOC01000007.1"/>
</dbReference>
<name>A0A239C7Y7_9BACT</name>
<sequence length="304" mass="31989">MATVDAATRSALQASLLASMFKGAPPNPATISPLVEMAAVAHGSTLSESGLAPWARMLELELGALTGKVDRTMGRVGLDAESRDLALLAVSGVMTMRGQGVGPDSWKLWLDQDASAKIADAVVGGALAKLPAASILSDAKDLLQTFKDATAVQTPGIGWPLPIPEEIEETSALPMRAGTGSFGPVSFEVSTERVKTWSDLSREHKGRYAAHEVLGAMPRLEFLAPEITPTTFAVRLDAGLGASPAADLDTLADLCRTGRVERLVLGGRNLGPHVLESVKETWRRLGPGGFLLVAEAELTLKEYA</sequence>
<reference evidence="1 2" key="1">
    <citation type="submission" date="2017-06" db="EMBL/GenBank/DDBJ databases">
        <authorList>
            <person name="Kim H.J."/>
            <person name="Triplett B.A."/>
        </authorList>
    </citation>
    <scope>NUCLEOTIDE SEQUENCE [LARGE SCALE GENOMIC DNA]</scope>
    <source>
        <strain evidence="1 2">DSM 13116</strain>
    </source>
</reference>
<dbReference type="Proteomes" id="UP000198324">
    <property type="component" value="Unassembled WGS sequence"/>
</dbReference>
<dbReference type="EMBL" id="FZOC01000007">
    <property type="protein sequence ID" value="SNS16220.1"/>
    <property type="molecule type" value="Genomic_DNA"/>
</dbReference>
<accession>A0A239C7Y7</accession>
<evidence type="ECO:0000313" key="2">
    <source>
        <dbReference type="Proteomes" id="UP000198324"/>
    </source>
</evidence>
<dbReference type="OrthoDB" id="1550902at2"/>
<dbReference type="AlphaFoldDB" id="A0A239C7Y7"/>
<evidence type="ECO:0000313" key="1">
    <source>
        <dbReference type="EMBL" id="SNS16220.1"/>
    </source>
</evidence>